<comment type="caution">
    <text evidence="1">The sequence shown here is derived from an EMBL/GenBank/DDBJ whole genome shotgun (WGS) entry which is preliminary data.</text>
</comment>
<keyword evidence="2" id="KW-1185">Reference proteome</keyword>
<gene>
    <name evidence="1" type="ORF">AWC16_19335</name>
</gene>
<evidence type="ECO:0000313" key="1">
    <source>
        <dbReference type="EMBL" id="ORW08553.1"/>
    </source>
</evidence>
<reference evidence="1 2" key="1">
    <citation type="submission" date="2016-01" db="EMBL/GenBank/DDBJ databases">
        <title>The new phylogeny of the genus Mycobacterium.</title>
        <authorList>
            <person name="Tarcisio F."/>
            <person name="Conor M."/>
            <person name="Antonella G."/>
            <person name="Elisabetta G."/>
            <person name="Giulia F.S."/>
            <person name="Sara T."/>
            <person name="Anna F."/>
            <person name="Clotilde B."/>
            <person name="Roberto B."/>
            <person name="Veronica D.S."/>
            <person name="Fabio R."/>
            <person name="Monica P."/>
            <person name="Olivier J."/>
            <person name="Enrico T."/>
            <person name="Nicola S."/>
        </authorList>
    </citation>
    <scope>NUCLEOTIDE SEQUENCE [LARGE SCALE GENOMIC DNA]</scope>
    <source>
        <strain evidence="1 2">DSM 45394</strain>
    </source>
</reference>
<dbReference type="EMBL" id="LQPG01000035">
    <property type="protein sequence ID" value="ORW08553.1"/>
    <property type="molecule type" value="Genomic_DNA"/>
</dbReference>
<dbReference type="OrthoDB" id="9826910at2"/>
<proteinExistence type="predicted"/>
<sequence length="138" mass="14840">MMNISIAAGTQCSAPGCTLTYAGDPDAFVAEGWGLMPVDGHAFCPEHGATPEVLAILRAQADDDLNIQTERPCQNCGDECLILSSRDWCDLVVERLVRRVRRGRLKSHAWREGHLSALAVILADVSIVAQPAATTLKA</sequence>
<protein>
    <submittedName>
        <fullName evidence="1">Uncharacterized protein</fullName>
    </submittedName>
</protein>
<dbReference type="AlphaFoldDB" id="A0A1X1YBS3"/>
<dbReference type="Proteomes" id="UP000193866">
    <property type="component" value="Unassembled WGS sequence"/>
</dbReference>
<name>A0A1X1YBS3_9MYCO</name>
<dbReference type="RefSeq" id="WP_085266194.1">
    <property type="nucleotide sequence ID" value="NZ_LQPG01000035.1"/>
</dbReference>
<evidence type="ECO:0000313" key="2">
    <source>
        <dbReference type="Proteomes" id="UP000193866"/>
    </source>
</evidence>
<dbReference type="STRING" id="1108812.AWC16_19335"/>
<organism evidence="1 2">
    <name type="scientific">Mycolicibacter longobardus</name>
    <dbReference type="NCBI Taxonomy" id="1108812"/>
    <lineage>
        <taxon>Bacteria</taxon>
        <taxon>Bacillati</taxon>
        <taxon>Actinomycetota</taxon>
        <taxon>Actinomycetes</taxon>
        <taxon>Mycobacteriales</taxon>
        <taxon>Mycobacteriaceae</taxon>
        <taxon>Mycolicibacter</taxon>
    </lineage>
</organism>
<accession>A0A1X1YBS3</accession>